<evidence type="ECO:0000256" key="2">
    <source>
        <dbReference type="ARBA" id="ARBA00023136"/>
    </source>
</evidence>
<evidence type="ECO:0000313" key="4">
    <source>
        <dbReference type="EMBL" id="CAH1202177.1"/>
    </source>
</evidence>
<evidence type="ECO:0000256" key="1">
    <source>
        <dbReference type="ARBA" id="ARBA00005278"/>
    </source>
</evidence>
<dbReference type="PANTHER" id="PTHR22550">
    <property type="entry name" value="SPORE GERMINATION PROTEIN"/>
    <property type="match status" value="1"/>
</dbReference>
<feature type="transmembrane region" description="Helical" evidence="3">
    <location>
        <begin position="277"/>
        <end position="300"/>
    </location>
</feature>
<comment type="similarity">
    <text evidence="1">Belongs to the GerABKA family.</text>
</comment>
<dbReference type="RefSeq" id="WP_236286712.1">
    <property type="nucleotide sequence ID" value="NZ_CAKMMW010000004.1"/>
</dbReference>
<dbReference type="Pfam" id="PF03323">
    <property type="entry name" value="GerA"/>
    <property type="match status" value="1"/>
</dbReference>
<dbReference type="PANTHER" id="PTHR22550:SF5">
    <property type="entry name" value="LEUCINE ZIPPER PROTEIN 4"/>
    <property type="match status" value="1"/>
</dbReference>
<proteinExistence type="inferred from homology"/>
<feature type="transmembrane region" description="Helical" evidence="3">
    <location>
        <begin position="397"/>
        <end position="424"/>
    </location>
</feature>
<sequence length="476" mass="53524">MKSSSSVQNTYQHLKEAVSSSTDFVMKVMSFDHCEIRLFYLETMIDTTVFQDHVVRPLSLRPDLDISDVVTVRIINKVEDLHAAVEGIIEGKTIVQKEGFSTLYILGTELKKERAVNIPMNERVLRGPHEAFIENLDTNINMLRKNMVSSELVVKYFTIGNVSKTRVAVVYMNGIANPEVVSQIEQRFQKIDLDYIDAPGVIEEYIADRRLSLFPQMLVTERVDRSRSNLMEGKVSILVEGSPTVTIMPVSFWAFFQSPDDYQINWWIGSAFRLLRIACFFIGLGLPGVYVSLVSFQPYVLPLNVALTLQGALKYITLLPAFEVIMMLFALEILREATIRLANPIGQAIGVVGGIVIGTAVVQSNLVSNTAVIVASITGLASFIIPSYEMSSSVRLLNYPVIGISSVFGLVGFVFSFFCLLIYLCRMNSMGLPYFYPSLVDRDVKDTLIRAPFWQLKKRPKDAAPVKSQRMRNPRR</sequence>
<accession>A0ABN8G7L7</accession>
<comment type="caution">
    <text evidence="4">The sequence shown here is derived from an EMBL/GenBank/DDBJ whole genome shotgun (WGS) entry which is preliminary data.</text>
</comment>
<keyword evidence="2 3" id="KW-0472">Membrane</keyword>
<keyword evidence="5" id="KW-1185">Reference proteome</keyword>
<evidence type="ECO:0000313" key="5">
    <source>
        <dbReference type="Proteomes" id="UP000838821"/>
    </source>
</evidence>
<feature type="transmembrane region" description="Helical" evidence="3">
    <location>
        <begin position="341"/>
        <end position="360"/>
    </location>
</feature>
<feature type="transmembrane region" description="Helical" evidence="3">
    <location>
        <begin position="366"/>
        <end position="385"/>
    </location>
</feature>
<dbReference type="EMBL" id="CAKMMW010000004">
    <property type="protein sequence ID" value="CAH1202177.1"/>
    <property type="molecule type" value="Genomic_DNA"/>
</dbReference>
<keyword evidence="3" id="KW-1133">Transmembrane helix</keyword>
<reference evidence="4" key="1">
    <citation type="submission" date="2022-01" db="EMBL/GenBank/DDBJ databases">
        <authorList>
            <person name="Criscuolo A."/>
        </authorList>
    </citation>
    <scope>NUCLEOTIDE SEQUENCE</scope>
    <source>
        <strain evidence="4">CIP111891</strain>
    </source>
</reference>
<feature type="transmembrane region" description="Helical" evidence="3">
    <location>
        <begin position="235"/>
        <end position="256"/>
    </location>
</feature>
<name>A0ABN8G7L7_9BACL</name>
<feature type="transmembrane region" description="Helical" evidence="3">
    <location>
        <begin position="312"/>
        <end position="334"/>
    </location>
</feature>
<dbReference type="Proteomes" id="UP000838821">
    <property type="component" value="Unassembled WGS sequence"/>
</dbReference>
<dbReference type="PIRSF" id="PIRSF005690">
    <property type="entry name" value="GerBA"/>
    <property type="match status" value="1"/>
</dbReference>
<dbReference type="InterPro" id="IPR004995">
    <property type="entry name" value="Spore_Ger"/>
</dbReference>
<dbReference type="InterPro" id="IPR050768">
    <property type="entry name" value="UPF0353/GerABKA_families"/>
</dbReference>
<evidence type="ECO:0000256" key="3">
    <source>
        <dbReference type="SAM" id="Phobius"/>
    </source>
</evidence>
<keyword evidence="3" id="KW-0812">Transmembrane</keyword>
<protein>
    <submittedName>
        <fullName evidence="4">Spore germination protein B1</fullName>
    </submittedName>
</protein>
<organism evidence="4 5">
    <name type="scientific">Paenibacillus allorhizoplanae</name>
    <dbReference type="NCBI Taxonomy" id="2905648"/>
    <lineage>
        <taxon>Bacteria</taxon>
        <taxon>Bacillati</taxon>
        <taxon>Bacillota</taxon>
        <taxon>Bacilli</taxon>
        <taxon>Bacillales</taxon>
        <taxon>Paenibacillaceae</taxon>
        <taxon>Paenibacillus</taxon>
    </lineage>
</organism>
<gene>
    <name evidence="4" type="primary">gerBA_4</name>
    <name evidence="4" type="ORF">PAECIP111891_02018</name>
</gene>